<evidence type="ECO:0000313" key="2">
    <source>
        <dbReference type="EMBL" id="EGS19131.1"/>
    </source>
</evidence>
<evidence type="ECO:0000313" key="3">
    <source>
        <dbReference type="Proteomes" id="UP000008066"/>
    </source>
</evidence>
<name>G0SCK5_CHATD</name>
<accession>G0SCK5</accession>
<reference evidence="2 3" key="1">
    <citation type="journal article" date="2011" name="Cell">
        <title>Insight into structure and assembly of the nuclear pore complex by utilizing the genome of a eukaryotic thermophile.</title>
        <authorList>
            <person name="Amlacher S."/>
            <person name="Sarges P."/>
            <person name="Flemming D."/>
            <person name="van Noort V."/>
            <person name="Kunze R."/>
            <person name="Devos D.P."/>
            <person name="Arumugam M."/>
            <person name="Bork P."/>
            <person name="Hurt E."/>
        </authorList>
    </citation>
    <scope>NUCLEOTIDE SEQUENCE [LARGE SCALE GENOMIC DNA]</scope>
    <source>
        <strain evidence="3">DSM 1495 / CBS 144.50 / IMI 039719</strain>
    </source>
</reference>
<dbReference type="GeneID" id="18259794"/>
<dbReference type="HOGENOM" id="CLU_026660_3_0_1"/>
<feature type="compositionally biased region" description="Polar residues" evidence="1">
    <location>
        <begin position="40"/>
        <end position="52"/>
    </location>
</feature>
<feature type="compositionally biased region" description="Low complexity" evidence="1">
    <location>
        <begin position="23"/>
        <end position="37"/>
    </location>
</feature>
<dbReference type="OMA" id="MENTHNQ"/>
<dbReference type="EMBL" id="GL988045">
    <property type="protein sequence ID" value="EGS19131.1"/>
    <property type="molecule type" value="Genomic_DNA"/>
</dbReference>
<protein>
    <submittedName>
        <fullName evidence="2">Uncharacterized protein</fullName>
    </submittedName>
</protein>
<feature type="region of interest" description="Disordered" evidence="1">
    <location>
        <begin position="176"/>
        <end position="202"/>
    </location>
</feature>
<dbReference type="AlphaFoldDB" id="G0SCK5"/>
<proteinExistence type="predicted"/>
<dbReference type="KEGG" id="cthr:CTHT_0057560"/>
<keyword evidence="3" id="KW-1185">Reference proteome</keyword>
<dbReference type="eggNOG" id="ENOG502SE9E">
    <property type="taxonomic scope" value="Eukaryota"/>
</dbReference>
<dbReference type="RefSeq" id="XP_006696076.1">
    <property type="nucleotide sequence ID" value="XM_006696013.1"/>
</dbReference>
<dbReference type="Proteomes" id="UP000008066">
    <property type="component" value="Unassembled WGS sequence"/>
</dbReference>
<feature type="region of interest" description="Disordered" evidence="1">
    <location>
        <begin position="1"/>
        <end position="54"/>
    </location>
</feature>
<evidence type="ECO:0000256" key="1">
    <source>
        <dbReference type="SAM" id="MobiDB-lite"/>
    </source>
</evidence>
<dbReference type="OrthoDB" id="3498215at2759"/>
<gene>
    <name evidence="2" type="ORF">CTHT_0057560</name>
</gene>
<organism evidence="3">
    <name type="scientific">Chaetomium thermophilum (strain DSM 1495 / CBS 144.50 / IMI 039719)</name>
    <name type="common">Thermochaetoides thermophila</name>
    <dbReference type="NCBI Taxonomy" id="759272"/>
    <lineage>
        <taxon>Eukaryota</taxon>
        <taxon>Fungi</taxon>
        <taxon>Dikarya</taxon>
        <taxon>Ascomycota</taxon>
        <taxon>Pezizomycotina</taxon>
        <taxon>Sordariomycetes</taxon>
        <taxon>Sordariomycetidae</taxon>
        <taxon>Sordariales</taxon>
        <taxon>Chaetomiaceae</taxon>
        <taxon>Thermochaetoides</taxon>
    </lineage>
</organism>
<sequence>MGRPRKHRPVDANSGASPPEPASKPALPSIPAPASAPELGSTQEPGQANPNDLSVAAPVMVPDFKFDSTIGMDLDVTFLNVSDPDVNFLYLMDPSSQVLPSFQGFSDLIMENTHNQQTKQLRRRPPGGPFWAMSTHLDEISFDPPSNPAMSVPAPEFTPEEATQLLTVDLPLSTPALSTTSSSSSLSAEPSPIANQRQQQQVPSPQPCSCLASLCDALHALQSLPNNATSAIRVARSAAKIAHDVIHCLACGDPPLDTSSLRLPIHALQSMMMLGALLPSLSNAYMRILEMVDAEAAAADAERRQLVFSLNGYGGLWGWLAKEGMARCEGGIERLGGAPMEPKLWRLAVRALLKVDVYGISESDLPGNSVSAGREGNRGGLSALQPGLKDIINMMEERQRRRHQRMDELVAKGVVSDAVKQCYIPLNSAFEKPTCLKIIDIAKKSIEELVIP</sequence>